<dbReference type="AlphaFoldDB" id="A0A0A9FPI0"/>
<name>A0A0A9FPI0_ARUDO</name>
<reference evidence="2" key="2">
    <citation type="journal article" date="2015" name="Data Brief">
        <title>Shoot transcriptome of the giant reed, Arundo donax.</title>
        <authorList>
            <person name="Barrero R.A."/>
            <person name="Guerrero F.D."/>
            <person name="Moolhuijzen P."/>
            <person name="Goolsby J.A."/>
            <person name="Tidwell J."/>
            <person name="Bellgard S.E."/>
            <person name="Bellgard M.I."/>
        </authorList>
    </citation>
    <scope>NUCLEOTIDE SEQUENCE</scope>
    <source>
        <tissue evidence="2">Shoot tissue taken approximately 20 cm above the soil surface</tissue>
    </source>
</reference>
<sequence length="203" mass="22638">MVKSRSSSQNHQNYKTSSHSKHLQASVLTIHMGLEPLEDFSVLEGGELMVCIRKIELLGDMPLQPEPLRQDLRLLRRLLPRRAPPVILQKPLLIHEPLPAQHAHQRVGDGAGQPRHPLRQKLRAHREIVALDLPHVDALGPELAHAVRHLPRPLGVLGHVHEQRRRVPGGDVPHGRVHALGDHDGDAAELNPGREHGEEVPAR</sequence>
<feature type="region of interest" description="Disordered" evidence="1">
    <location>
        <begin position="1"/>
        <end position="21"/>
    </location>
</feature>
<feature type="compositionally biased region" description="Basic and acidic residues" evidence="1">
    <location>
        <begin position="179"/>
        <end position="203"/>
    </location>
</feature>
<evidence type="ECO:0000313" key="2">
    <source>
        <dbReference type="EMBL" id="JAE10203.1"/>
    </source>
</evidence>
<accession>A0A0A9FPI0</accession>
<dbReference type="EMBL" id="GBRH01187693">
    <property type="protein sequence ID" value="JAE10203.1"/>
    <property type="molecule type" value="Transcribed_RNA"/>
</dbReference>
<evidence type="ECO:0000256" key="1">
    <source>
        <dbReference type="SAM" id="MobiDB-lite"/>
    </source>
</evidence>
<feature type="compositionally biased region" description="Polar residues" evidence="1">
    <location>
        <begin position="1"/>
        <end position="17"/>
    </location>
</feature>
<organism evidence="2">
    <name type="scientific">Arundo donax</name>
    <name type="common">Giant reed</name>
    <name type="synonym">Donax arundinaceus</name>
    <dbReference type="NCBI Taxonomy" id="35708"/>
    <lineage>
        <taxon>Eukaryota</taxon>
        <taxon>Viridiplantae</taxon>
        <taxon>Streptophyta</taxon>
        <taxon>Embryophyta</taxon>
        <taxon>Tracheophyta</taxon>
        <taxon>Spermatophyta</taxon>
        <taxon>Magnoliopsida</taxon>
        <taxon>Liliopsida</taxon>
        <taxon>Poales</taxon>
        <taxon>Poaceae</taxon>
        <taxon>PACMAD clade</taxon>
        <taxon>Arundinoideae</taxon>
        <taxon>Arundineae</taxon>
        <taxon>Arundo</taxon>
    </lineage>
</organism>
<reference evidence="2" key="1">
    <citation type="submission" date="2014-09" db="EMBL/GenBank/DDBJ databases">
        <authorList>
            <person name="Magalhaes I.L.F."/>
            <person name="Oliveira U."/>
            <person name="Santos F.R."/>
            <person name="Vidigal T.H.D.A."/>
            <person name="Brescovit A.D."/>
            <person name="Santos A.J."/>
        </authorList>
    </citation>
    <scope>NUCLEOTIDE SEQUENCE</scope>
    <source>
        <tissue evidence="2">Shoot tissue taken approximately 20 cm above the soil surface</tissue>
    </source>
</reference>
<protein>
    <submittedName>
        <fullName evidence="2">Uncharacterized protein</fullName>
    </submittedName>
</protein>
<proteinExistence type="predicted"/>
<feature type="region of interest" description="Disordered" evidence="1">
    <location>
        <begin position="165"/>
        <end position="203"/>
    </location>
</feature>